<reference evidence="1" key="1">
    <citation type="submission" date="2022-02" db="EMBL/GenBank/DDBJ databases">
        <title>Plant Genome Project.</title>
        <authorList>
            <person name="Zhang R.-G."/>
        </authorList>
    </citation>
    <scope>NUCLEOTIDE SEQUENCE</scope>
    <source>
        <strain evidence="1">AT1</strain>
    </source>
</reference>
<comment type="caution">
    <text evidence="1">The sequence shown here is derived from an EMBL/GenBank/DDBJ whole genome shotgun (WGS) entry which is preliminary data.</text>
</comment>
<keyword evidence="2" id="KW-1185">Reference proteome</keyword>
<proteinExistence type="predicted"/>
<dbReference type="Proteomes" id="UP001062846">
    <property type="component" value="Chromosome 12"/>
</dbReference>
<sequence>MEDAIDGGREIKTYHYIPRLIASALSGALTGFFALAGAFTGAITGALAGRASDSGVIRGAGLGAIAGTILSVEVLEAFRAYWCSELSGSQSSSSMADFIEELLRGRFVEEQFPPAILSAYSWQVNIANIGYDDVYDAYGEVLSRGLSGEDLSKLPCHVMSDEVHAVQSICCSICLQDIEVGEIARSLPRCHHTFHLTCVDKWLIRHGSCPVCRQDV</sequence>
<name>A0ACC0LJJ3_RHOML</name>
<gene>
    <name evidence="1" type="ORF">RHMOL_Rhmol12G0181900</name>
</gene>
<accession>A0ACC0LJJ3</accession>
<evidence type="ECO:0000313" key="1">
    <source>
        <dbReference type="EMBL" id="KAI8528880.1"/>
    </source>
</evidence>
<protein>
    <submittedName>
        <fullName evidence="1">Uncharacterized protein</fullName>
    </submittedName>
</protein>
<evidence type="ECO:0000313" key="2">
    <source>
        <dbReference type="Proteomes" id="UP001062846"/>
    </source>
</evidence>
<organism evidence="1 2">
    <name type="scientific">Rhododendron molle</name>
    <name type="common">Chinese azalea</name>
    <name type="synonym">Azalea mollis</name>
    <dbReference type="NCBI Taxonomy" id="49168"/>
    <lineage>
        <taxon>Eukaryota</taxon>
        <taxon>Viridiplantae</taxon>
        <taxon>Streptophyta</taxon>
        <taxon>Embryophyta</taxon>
        <taxon>Tracheophyta</taxon>
        <taxon>Spermatophyta</taxon>
        <taxon>Magnoliopsida</taxon>
        <taxon>eudicotyledons</taxon>
        <taxon>Gunneridae</taxon>
        <taxon>Pentapetalae</taxon>
        <taxon>asterids</taxon>
        <taxon>Ericales</taxon>
        <taxon>Ericaceae</taxon>
        <taxon>Ericoideae</taxon>
        <taxon>Rhodoreae</taxon>
        <taxon>Rhododendron</taxon>
    </lineage>
</organism>
<dbReference type="EMBL" id="CM046399">
    <property type="protein sequence ID" value="KAI8528880.1"/>
    <property type="molecule type" value="Genomic_DNA"/>
</dbReference>